<dbReference type="InterPro" id="IPR041168">
    <property type="entry name" value="LodA_N"/>
</dbReference>
<dbReference type="GO" id="GO:0033736">
    <property type="term" value="F:L-lysine 6-oxidase activity"/>
    <property type="evidence" value="ECO:0007669"/>
    <property type="project" value="UniProtKB-EC"/>
</dbReference>
<accession>A0ABZ0TMQ4</accession>
<gene>
    <name evidence="3" type="primary">lodA</name>
    <name evidence="3" type="ORF">SNE25_26145</name>
</gene>
<dbReference type="CDD" id="cd14732">
    <property type="entry name" value="LodA"/>
    <property type="match status" value="1"/>
</dbReference>
<sequence length="686" mass="74794">MNLNIHPSVGVARLGNSTGVQFCLSPDAIGGLPYDADLYGNKLGPIVNFKDEAGAIKRQGQVFSIYDEYNNEITLSTPGVTSIQWYVHLANKKAAWYDFSELDGNLLFPNNSYQDKQTPLRNAAEPNRQTLIVDPGWRTISGANQTIGFDQANVPPGYPAQFPPSTVTYGLPVTTLGDLKTDALGRLIVLGGYGNAGGDLPLQSYGGADTWRDDISDGPVYCTVTYEGQDPVTLQAWVIVGSPDYAPEIVNISALSDTMFDVGVRYFDLVPELFSGGAYQESFVANFQRDILPIISRMANYQWVSNVQPMTALTSAFFDFTDPGEANLQNRLTYFSYFRAPNLTNDASPLQPSQDLFQDALTLNFPMLPVNSGSNSVSNDDIVKFLSLNLTQYFLLSQWANGSFVNDPNYLPYAGVNGMDTASVGNCVGLPMCPGIEVTWSMQNPAVYSAPFTISNNAAYNAYDTTGLDPSRDECEGGGCQPGDLTKRMACPWQADFFQCTFQNVNFTDPYSNKSGNPLGPTPPTYYAYWWPPQAPWDVIAGEDTAAGQAAANVVLGQQFNYARGINQFAQMVEHWYSLAFIKNKNAGAAGFPFFTETERNNQLFSYQAIPVSTISGNKNDDQTEIPVWYIPDDNPGGAPLHLQAKAASSAKAGKMVAFLEARAFKHIKTAPGGLGTPRSGSKIRR</sequence>
<dbReference type="NCBIfam" id="NF038172">
    <property type="entry name" value="Lys_ox_CTQ_LodA"/>
    <property type="match status" value="1"/>
</dbReference>
<evidence type="ECO:0000259" key="1">
    <source>
        <dbReference type="Pfam" id="PF17990"/>
    </source>
</evidence>
<protein>
    <submittedName>
        <fullName evidence="3">CTQ-dependent lysine 6-oxidase LodA</fullName>
        <ecNumber evidence="3">1.4.3.20</ecNumber>
    </submittedName>
</protein>
<proteinExistence type="predicted"/>
<dbReference type="Pfam" id="PF18417">
    <property type="entry name" value="LodA_C"/>
    <property type="match status" value="1"/>
</dbReference>
<keyword evidence="3" id="KW-0560">Oxidoreductase</keyword>
<dbReference type="InterPro" id="IPR041173">
    <property type="entry name" value="LodA_C"/>
</dbReference>
<evidence type="ECO:0000313" key="3">
    <source>
        <dbReference type="EMBL" id="WPU92810.1"/>
    </source>
</evidence>
<reference evidence="3 4" key="1">
    <citation type="submission" date="2023-11" db="EMBL/GenBank/DDBJ databases">
        <title>Analysis of the Genomes of Mucilaginibacter gossypii cycad 4 and M. sabulilitoris SNA2: microbes with the potential for plant growth promotion.</title>
        <authorList>
            <person name="Hirsch A.M."/>
            <person name="Humm E."/>
            <person name="Rubbi M."/>
            <person name="Del Vecchio G."/>
            <person name="Ha S.M."/>
            <person name="Pellegrini M."/>
            <person name="Gunsalus R.P."/>
        </authorList>
    </citation>
    <scope>NUCLEOTIDE SEQUENCE [LARGE SCALE GENOMIC DNA]</scope>
    <source>
        <strain evidence="3 4">SNA2</strain>
    </source>
</reference>
<feature type="domain" description="L-lysine epsilon oxidase C-terminal" evidence="2">
    <location>
        <begin position="370"/>
        <end position="513"/>
    </location>
</feature>
<dbReference type="EMBL" id="CP139558">
    <property type="protein sequence ID" value="WPU92810.1"/>
    <property type="molecule type" value="Genomic_DNA"/>
</dbReference>
<name>A0ABZ0TMQ4_9SPHI</name>
<dbReference type="InterPro" id="IPR033797">
    <property type="entry name" value="LodA"/>
</dbReference>
<evidence type="ECO:0000259" key="2">
    <source>
        <dbReference type="Pfam" id="PF18417"/>
    </source>
</evidence>
<feature type="domain" description="L-Lysine epsilon oxidase N-terminal" evidence="1">
    <location>
        <begin position="6"/>
        <end position="240"/>
    </location>
</feature>
<dbReference type="RefSeq" id="WP_321561970.1">
    <property type="nucleotide sequence ID" value="NZ_CP139558.1"/>
</dbReference>
<dbReference type="EC" id="1.4.3.20" evidence="3"/>
<keyword evidence="4" id="KW-1185">Reference proteome</keyword>
<evidence type="ECO:0000313" key="4">
    <source>
        <dbReference type="Proteomes" id="UP001324380"/>
    </source>
</evidence>
<dbReference type="Proteomes" id="UP001324380">
    <property type="component" value="Chromosome"/>
</dbReference>
<organism evidence="3 4">
    <name type="scientific">Mucilaginibacter sabulilitoris</name>
    <dbReference type="NCBI Taxonomy" id="1173583"/>
    <lineage>
        <taxon>Bacteria</taxon>
        <taxon>Pseudomonadati</taxon>
        <taxon>Bacteroidota</taxon>
        <taxon>Sphingobacteriia</taxon>
        <taxon>Sphingobacteriales</taxon>
        <taxon>Sphingobacteriaceae</taxon>
        <taxon>Mucilaginibacter</taxon>
    </lineage>
</organism>
<dbReference type="Pfam" id="PF17990">
    <property type="entry name" value="LodA_N"/>
    <property type="match status" value="1"/>
</dbReference>